<feature type="transmembrane region" description="Helical" evidence="2">
    <location>
        <begin position="83"/>
        <end position="102"/>
    </location>
</feature>
<evidence type="ECO:0000313" key="4">
    <source>
        <dbReference type="Proteomes" id="UP000318384"/>
    </source>
</evidence>
<proteinExistence type="predicted"/>
<feature type="region of interest" description="Disordered" evidence="1">
    <location>
        <begin position="1"/>
        <end position="39"/>
    </location>
</feature>
<accession>A0A517WR02</accession>
<dbReference type="EMBL" id="CP037422">
    <property type="protein sequence ID" value="QDU07648.1"/>
    <property type="molecule type" value="Genomic_DNA"/>
</dbReference>
<organism evidence="3 4">
    <name type="scientific">Gimesia aquarii</name>
    <dbReference type="NCBI Taxonomy" id="2527964"/>
    <lineage>
        <taxon>Bacteria</taxon>
        <taxon>Pseudomonadati</taxon>
        <taxon>Planctomycetota</taxon>
        <taxon>Planctomycetia</taxon>
        <taxon>Planctomycetales</taxon>
        <taxon>Planctomycetaceae</taxon>
        <taxon>Gimesia</taxon>
    </lineage>
</organism>
<dbReference type="RefSeq" id="WP_197993230.1">
    <property type="nucleotide sequence ID" value="NZ_CP037422.1"/>
</dbReference>
<protein>
    <recommendedName>
        <fullName evidence="5">Zinc-ribbon domain-containing protein</fullName>
    </recommendedName>
</protein>
<evidence type="ECO:0000256" key="1">
    <source>
        <dbReference type="SAM" id="MobiDB-lite"/>
    </source>
</evidence>
<gene>
    <name evidence="3" type="ORF">V202x_10070</name>
</gene>
<dbReference type="AlphaFoldDB" id="A0A517WR02"/>
<evidence type="ECO:0000256" key="2">
    <source>
        <dbReference type="SAM" id="Phobius"/>
    </source>
</evidence>
<keyword evidence="4" id="KW-1185">Reference proteome</keyword>
<name>A0A517WR02_9PLAN</name>
<reference evidence="3 4" key="1">
    <citation type="submission" date="2019-03" db="EMBL/GenBank/DDBJ databases">
        <title>Deep-cultivation of Planctomycetes and their phenomic and genomic characterization uncovers novel biology.</title>
        <authorList>
            <person name="Wiegand S."/>
            <person name="Jogler M."/>
            <person name="Boedeker C."/>
            <person name="Pinto D."/>
            <person name="Vollmers J."/>
            <person name="Rivas-Marin E."/>
            <person name="Kohn T."/>
            <person name="Peeters S.H."/>
            <person name="Heuer A."/>
            <person name="Rast P."/>
            <person name="Oberbeckmann S."/>
            <person name="Bunk B."/>
            <person name="Jeske O."/>
            <person name="Meyerdierks A."/>
            <person name="Storesund J.E."/>
            <person name="Kallscheuer N."/>
            <person name="Luecker S."/>
            <person name="Lage O.M."/>
            <person name="Pohl T."/>
            <person name="Merkel B.J."/>
            <person name="Hornburger P."/>
            <person name="Mueller R.-W."/>
            <person name="Bruemmer F."/>
            <person name="Labrenz M."/>
            <person name="Spormann A.M."/>
            <person name="Op den Camp H."/>
            <person name="Overmann J."/>
            <person name="Amann R."/>
            <person name="Jetten M.S.M."/>
            <person name="Mascher T."/>
            <person name="Medema M.H."/>
            <person name="Devos D.P."/>
            <person name="Kaster A.-K."/>
            <person name="Ovreas L."/>
            <person name="Rohde M."/>
            <person name="Galperin M.Y."/>
            <person name="Jogler C."/>
        </authorList>
    </citation>
    <scope>NUCLEOTIDE SEQUENCE [LARGE SCALE GENOMIC DNA]</scope>
    <source>
        <strain evidence="3 4">V202</strain>
    </source>
</reference>
<feature type="compositionally biased region" description="Acidic residues" evidence="1">
    <location>
        <begin position="28"/>
        <end position="39"/>
    </location>
</feature>
<keyword evidence="2" id="KW-0812">Transmembrane</keyword>
<keyword evidence="2" id="KW-0472">Membrane</keyword>
<dbReference type="Proteomes" id="UP000318384">
    <property type="component" value="Chromosome"/>
</dbReference>
<sequence>MLGCLSEINNSDVSESDTKMDEDWNLAPDDDYEDAGTDSDEFETATVPCSNCGADVYEEAVACPVCGEYVGVNTHLFSDRPQWWITLGVVGGIATILCLIFLF</sequence>
<evidence type="ECO:0008006" key="5">
    <source>
        <dbReference type="Google" id="ProtNLM"/>
    </source>
</evidence>
<evidence type="ECO:0000313" key="3">
    <source>
        <dbReference type="EMBL" id="QDU07648.1"/>
    </source>
</evidence>
<keyword evidence="2" id="KW-1133">Transmembrane helix</keyword>